<name>A0ABD5RSP9_9EURY</name>
<feature type="region of interest" description="Disordered" evidence="1">
    <location>
        <begin position="1"/>
        <end position="21"/>
    </location>
</feature>
<dbReference type="EMBL" id="JBHSQH010000001">
    <property type="protein sequence ID" value="MFC5973441.1"/>
    <property type="molecule type" value="Genomic_DNA"/>
</dbReference>
<dbReference type="InterPro" id="IPR013610">
    <property type="entry name" value="ArdC_N"/>
</dbReference>
<dbReference type="RefSeq" id="WP_247417975.1">
    <property type="nucleotide sequence ID" value="NZ_JALLGW010000001.1"/>
</dbReference>
<organism evidence="3 4">
    <name type="scientific">Halomarina salina</name>
    <dbReference type="NCBI Taxonomy" id="1872699"/>
    <lineage>
        <taxon>Archaea</taxon>
        <taxon>Methanobacteriati</taxon>
        <taxon>Methanobacteriota</taxon>
        <taxon>Stenosarchaea group</taxon>
        <taxon>Halobacteria</taxon>
        <taxon>Halobacteriales</taxon>
        <taxon>Natronomonadaceae</taxon>
        <taxon>Halomarina</taxon>
    </lineage>
</organism>
<feature type="domain" description="N-terminal" evidence="2">
    <location>
        <begin position="48"/>
        <end position="100"/>
    </location>
</feature>
<evidence type="ECO:0000313" key="4">
    <source>
        <dbReference type="Proteomes" id="UP001596099"/>
    </source>
</evidence>
<proteinExistence type="predicted"/>
<evidence type="ECO:0000256" key="1">
    <source>
        <dbReference type="SAM" id="MobiDB-lite"/>
    </source>
</evidence>
<gene>
    <name evidence="3" type="ORF">ACFPYI_19095</name>
</gene>
<dbReference type="AlphaFoldDB" id="A0ABD5RSP9"/>
<sequence>MSSTTTPALSESERSNRPAAMNDTIESWIADLSDLTDEARASEEFQSWLEVHSRFHEYSFRNTLLIKQQAPEATKVAGYRTWQTEFERQVRGGESAIWIWAPIITERCPACHESRQYHEASDCADTTPTEEWSRGVVGFKPVPVFDVSQTEGRALPTLDTAATGEGKPLLARLLECGRALDVAVEVVEEEEWPLGTARGLCQYRGEKPPLVLVKRVGEYAEMASTLIHEYAHALLHMDGRVAPEERAKREVEAESVAYVVGRHFGLDVDNSALYIARWQDDDEDVLSERLCRLSATATQLIAAIEERMEAVDGATAQ</sequence>
<keyword evidence="4" id="KW-1185">Reference proteome</keyword>
<comment type="caution">
    <text evidence="3">The sequence shown here is derived from an EMBL/GenBank/DDBJ whole genome shotgun (WGS) entry which is preliminary data.</text>
</comment>
<evidence type="ECO:0000259" key="2">
    <source>
        <dbReference type="Pfam" id="PF08401"/>
    </source>
</evidence>
<accession>A0ABD5RSP9</accession>
<reference evidence="3 4" key="1">
    <citation type="journal article" date="2019" name="Int. J. Syst. Evol. Microbiol.">
        <title>The Global Catalogue of Microorganisms (GCM) 10K type strain sequencing project: providing services to taxonomists for standard genome sequencing and annotation.</title>
        <authorList>
            <consortium name="The Broad Institute Genomics Platform"/>
            <consortium name="The Broad Institute Genome Sequencing Center for Infectious Disease"/>
            <person name="Wu L."/>
            <person name="Ma J."/>
        </authorList>
    </citation>
    <scope>NUCLEOTIDE SEQUENCE [LARGE SCALE GENOMIC DNA]</scope>
    <source>
        <strain evidence="3 4">CGMCC 1.12543</strain>
    </source>
</reference>
<dbReference type="Pfam" id="PF08401">
    <property type="entry name" value="ArdcN"/>
    <property type="match status" value="1"/>
</dbReference>
<evidence type="ECO:0000313" key="3">
    <source>
        <dbReference type="EMBL" id="MFC5973441.1"/>
    </source>
</evidence>
<protein>
    <submittedName>
        <fullName evidence="3">DUF955 domain-containing protein</fullName>
    </submittedName>
</protein>
<dbReference type="Proteomes" id="UP001596099">
    <property type="component" value="Unassembled WGS sequence"/>
</dbReference>